<evidence type="ECO:0000313" key="1">
    <source>
        <dbReference type="EMBL" id="TSE10597.1"/>
    </source>
</evidence>
<dbReference type="EMBL" id="PNOT02000172">
    <property type="protein sequence ID" value="TSE10597.1"/>
    <property type="molecule type" value="Genomic_DNA"/>
</dbReference>
<comment type="caution">
    <text evidence="1">The sequence shown here is derived from an EMBL/GenBank/DDBJ whole genome shotgun (WGS) entry which is preliminary data.</text>
</comment>
<sequence>MARPATAAVRLLTGEREPVRLATTANILLHGLQTIDGVATKVGDRVLVKNQIDARTNGIYTASEGQWFRAADARTSRTMQKGTTAFVQEGPTNGEITFRFNTLAPVVDTDPIDITGDGDALHRSDLLDEDNMASNSATKVPSQQSVKAFVESRTARYSTEFGFVDDGAAGANTGTNNDAAWAAAKATLTHGETLVMVRKNTGMFYFATTSDFTGILINATSNPTFSGPNVYADRTSAQRDSKAPAVTVTGTGKLLFNSTVLNVTFMHHSEPVDKVDFLTDGDVAYDEPVPVDMSGAQISMLKTPWPNGNTFAASTNGITKTMNDIQINRATADTSVVQIAGIVPEPTCQYSWVIGYNTGDVGYAVFAYEGGYHCIYAAIGGSIFHRKVTGPATWAEVAVSHFGDGTAASNEPAYTFCGASITVDMLTPTKYQVGLNGVVIAEGELPSPCQYLGPGIYFAPALTGISHYLNFTKTRNPTRLAQRPVRAMFVGDSKMDDIIIGWPRDIARIMQGSMGTQWEYTKNIAVAGETLAQQLTRLLAENMTGYTDVFVGLGTNDAQGNLSTTTFETNLGLLFDQALSLGARLHVLLTPAFFDRADGFAKTGFANQGQNSAGGQRVPAYREIMRRVCATYRASGNKISVTDVGKICGPSLARYLTWASDQNRVDTNVFDNIHESRLARTKIAQGVARAAYGIATTRRTRAYPVTGIPAGWYTNNWAALTSPVFWMDERGYKHIDGIISNAAGANLADGTQVLQLPTYMRPSRTIWLPTVTQKANTQGWIEIQSTGVVAVYGVDSTNKFMRLSDAHWE</sequence>
<protein>
    <submittedName>
        <fullName evidence="1">Uncharacterized protein</fullName>
    </submittedName>
</protein>
<dbReference type="AlphaFoldDB" id="A0A8T9ATH6"/>
<dbReference type="RefSeq" id="WP_143975009.1">
    <property type="nucleotide sequence ID" value="NZ_PNOT02000172.1"/>
</dbReference>
<reference evidence="1" key="1">
    <citation type="submission" date="2019-07" db="EMBL/GenBank/DDBJ databases">
        <title>Mesorhizobum intechiensis sp. nov. isolated from nodules of Lotus tenuis growing in lowlands of the Flooding Pampa, Argentina.</title>
        <authorList>
            <person name="Estrella M.J."/>
            <person name="Torres Tejerizo G.A."/>
            <person name="Cumpa Velazquez L.M."/>
            <person name="Fontana F."/>
            <person name="Hansen L."/>
            <person name="Pistorio M."/>
            <person name="Sannazzaro A.I."/>
        </authorList>
    </citation>
    <scope>NUCLEOTIDE SEQUENCE</scope>
    <source>
        <strain evidence="1">BD68</strain>
    </source>
</reference>
<proteinExistence type="predicted"/>
<dbReference type="InterPro" id="IPR036514">
    <property type="entry name" value="SGNH_hydro_sf"/>
</dbReference>
<dbReference type="OrthoDB" id="8101066at2"/>
<dbReference type="CDD" id="cd00229">
    <property type="entry name" value="SGNH_hydrolase"/>
    <property type="match status" value="1"/>
</dbReference>
<dbReference type="Gene3D" id="3.40.50.1110">
    <property type="entry name" value="SGNH hydrolase"/>
    <property type="match status" value="1"/>
</dbReference>
<evidence type="ECO:0000313" key="2">
    <source>
        <dbReference type="Proteomes" id="UP000235507"/>
    </source>
</evidence>
<accession>A0A8T9ATH6</accession>
<dbReference type="GO" id="GO:0016788">
    <property type="term" value="F:hydrolase activity, acting on ester bonds"/>
    <property type="evidence" value="ECO:0007669"/>
    <property type="project" value="UniProtKB-ARBA"/>
</dbReference>
<name>A0A8T9ATH6_9HYPH</name>
<organism evidence="1 2">
    <name type="scientific">Mesorhizobium intechi</name>
    <dbReference type="NCBI Taxonomy" id="537601"/>
    <lineage>
        <taxon>Bacteria</taxon>
        <taxon>Pseudomonadati</taxon>
        <taxon>Pseudomonadota</taxon>
        <taxon>Alphaproteobacteria</taxon>
        <taxon>Hyphomicrobiales</taxon>
        <taxon>Phyllobacteriaceae</taxon>
        <taxon>Mesorhizobium</taxon>
    </lineage>
</organism>
<dbReference type="Proteomes" id="UP000235507">
    <property type="component" value="Unassembled WGS sequence"/>
</dbReference>
<keyword evidence="2" id="KW-1185">Reference proteome</keyword>
<gene>
    <name evidence="1" type="ORF">C1D09_014710</name>
</gene>
<dbReference type="SUPFAM" id="SSF52266">
    <property type="entry name" value="SGNH hydrolase"/>
    <property type="match status" value="1"/>
</dbReference>